<proteinExistence type="inferred from homology"/>
<dbReference type="Pfam" id="PF01425">
    <property type="entry name" value="Amidase"/>
    <property type="match status" value="1"/>
</dbReference>
<dbReference type="EMBL" id="FQVU01000001">
    <property type="protein sequence ID" value="SHF81377.1"/>
    <property type="molecule type" value="Genomic_DNA"/>
</dbReference>
<dbReference type="InterPro" id="IPR036928">
    <property type="entry name" value="AS_sf"/>
</dbReference>
<comment type="similarity">
    <text evidence="1">Belongs to the amidase family.</text>
</comment>
<sequence length="479" mass="48810">MQPVQPDDWGTAARALTPSPGPTTLPATQLAQLVGAGELSAEDVVGAHLRRVAEVGATIHALVQLDSEGALTRAAHLDAERLSGRSLGPLGGVPFVVKDNVDVRAQTTASGSRAHAGVVALRDAPVVTRLLDAGAVLLGRANMDELAMGASTHTSAFGPTRNPWDLRCSPGGSSGGSAAAVAAGLAACSIGTDTGGSIREPASQCGVVGMAPTPGLVPVEGTVPFATDLDRVGPLARTVADTALLLAVMSGRPDLAAAALHPSGLRRLRVGVVDELCGSRNHAGVLARLDVTRSVLAELGVEVVPVSMPDGLAALGAYMTITSAACVPSLEPYVRTGQAGEEVVRRFELGRELCEHGGAELAAAERVRDNLVGQTRDALAACDVLLSPTMPTTAPRLFDETGNRRDIHAEVLADPMTAPYTDCWTVIANLTGLPSLSLPAGRSPEDGMPVGMMLSGRPGADGDLLALAAALEADGLSAR</sequence>
<protein>
    <submittedName>
        <fullName evidence="4">Aspartyl-tRNA(Asn)/glutamyl-tRNA(Gln) amidotransferase subunit A</fullName>
    </submittedName>
</protein>
<dbReference type="GO" id="GO:0016740">
    <property type="term" value="F:transferase activity"/>
    <property type="evidence" value="ECO:0007669"/>
    <property type="project" value="UniProtKB-KW"/>
</dbReference>
<gene>
    <name evidence="4" type="ORF">SAMN05443575_0965</name>
</gene>
<keyword evidence="5" id="KW-1185">Reference proteome</keyword>
<name>A0A1M5EQC5_9ACTN</name>
<dbReference type="InterPro" id="IPR000120">
    <property type="entry name" value="Amidase"/>
</dbReference>
<dbReference type="PANTHER" id="PTHR11895:SF7">
    <property type="entry name" value="GLUTAMYL-TRNA(GLN) AMIDOTRANSFERASE SUBUNIT A, MITOCHONDRIAL"/>
    <property type="match status" value="1"/>
</dbReference>
<evidence type="ECO:0000313" key="5">
    <source>
        <dbReference type="Proteomes" id="UP000186132"/>
    </source>
</evidence>
<dbReference type="STRING" id="1206085.SAMN05443575_0965"/>
<evidence type="ECO:0000259" key="3">
    <source>
        <dbReference type="Pfam" id="PF01425"/>
    </source>
</evidence>
<feature type="domain" description="Amidase" evidence="3">
    <location>
        <begin position="43"/>
        <end position="465"/>
    </location>
</feature>
<dbReference type="OrthoDB" id="182039at2"/>
<feature type="region of interest" description="Disordered" evidence="2">
    <location>
        <begin position="1"/>
        <end position="23"/>
    </location>
</feature>
<organism evidence="4 5">
    <name type="scientific">Jatrophihabitans endophyticus</name>
    <dbReference type="NCBI Taxonomy" id="1206085"/>
    <lineage>
        <taxon>Bacteria</taxon>
        <taxon>Bacillati</taxon>
        <taxon>Actinomycetota</taxon>
        <taxon>Actinomycetes</taxon>
        <taxon>Jatrophihabitantales</taxon>
        <taxon>Jatrophihabitantaceae</taxon>
        <taxon>Jatrophihabitans</taxon>
    </lineage>
</organism>
<accession>A0A1M5EQC5</accession>
<dbReference type="PANTHER" id="PTHR11895">
    <property type="entry name" value="TRANSAMIDASE"/>
    <property type="match status" value="1"/>
</dbReference>
<dbReference type="SUPFAM" id="SSF75304">
    <property type="entry name" value="Amidase signature (AS) enzymes"/>
    <property type="match status" value="1"/>
</dbReference>
<evidence type="ECO:0000256" key="1">
    <source>
        <dbReference type="ARBA" id="ARBA00009199"/>
    </source>
</evidence>
<dbReference type="AlphaFoldDB" id="A0A1M5EQC5"/>
<dbReference type="RefSeq" id="WP_143167974.1">
    <property type="nucleotide sequence ID" value="NZ_FQVU01000001.1"/>
</dbReference>
<keyword evidence="4" id="KW-0808">Transferase</keyword>
<dbReference type="Gene3D" id="3.90.1300.10">
    <property type="entry name" value="Amidase signature (AS) domain"/>
    <property type="match status" value="1"/>
</dbReference>
<dbReference type="InterPro" id="IPR020556">
    <property type="entry name" value="Amidase_CS"/>
</dbReference>
<dbReference type="InterPro" id="IPR023631">
    <property type="entry name" value="Amidase_dom"/>
</dbReference>
<reference evidence="4 5" key="1">
    <citation type="submission" date="2016-11" db="EMBL/GenBank/DDBJ databases">
        <authorList>
            <person name="Jaros S."/>
            <person name="Januszkiewicz K."/>
            <person name="Wedrychowicz H."/>
        </authorList>
    </citation>
    <scope>NUCLEOTIDE SEQUENCE [LARGE SCALE GENOMIC DNA]</scope>
    <source>
        <strain evidence="4 5">DSM 45627</strain>
    </source>
</reference>
<dbReference type="Proteomes" id="UP000186132">
    <property type="component" value="Unassembled WGS sequence"/>
</dbReference>
<evidence type="ECO:0000256" key="2">
    <source>
        <dbReference type="SAM" id="MobiDB-lite"/>
    </source>
</evidence>
<evidence type="ECO:0000313" key="4">
    <source>
        <dbReference type="EMBL" id="SHF81377.1"/>
    </source>
</evidence>
<dbReference type="PROSITE" id="PS00571">
    <property type="entry name" value="AMIDASES"/>
    <property type="match status" value="1"/>
</dbReference>